<sequence>MANMFLLLGVLGIAMVIFIWFIETRVWLVGRVVSIFVSLLGIGGWLKLKLAPKNPDETAIRISTEGIEAQTTPIAKAAGFIHSEDIADIFLNKNYMEILVSDPDKYAARMKNFFVRDTFVKAKNGIIPISIAEVDVTEEEMRSYIIKIVPKFKNN</sequence>
<gene>
    <name evidence="2" type="ORF">VJ786_04860</name>
</gene>
<name>A0ABU8I3Z7_9SPHI</name>
<dbReference type="RefSeq" id="WP_099367943.1">
    <property type="nucleotide sequence ID" value="NZ_JAYLLN010000007.1"/>
</dbReference>
<feature type="transmembrane region" description="Helical" evidence="1">
    <location>
        <begin position="28"/>
        <end position="46"/>
    </location>
</feature>
<reference evidence="2 3" key="1">
    <citation type="submission" date="2024-01" db="EMBL/GenBank/DDBJ databases">
        <title>Sphingobacterium tenebrionis sp. nov., a novel endophyte isolated from tenebrio molitor intestines.</title>
        <authorList>
            <person name="Zhang C."/>
        </authorList>
    </citation>
    <scope>NUCLEOTIDE SEQUENCE [LARGE SCALE GENOMIC DNA]</scope>
    <source>
        <strain evidence="2 3">PU5-4</strain>
    </source>
</reference>
<keyword evidence="3" id="KW-1185">Reference proteome</keyword>
<dbReference type="Proteomes" id="UP001363035">
    <property type="component" value="Unassembled WGS sequence"/>
</dbReference>
<evidence type="ECO:0000256" key="1">
    <source>
        <dbReference type="SAM" id="Phobius"/>
    </source>
</evidence>
<keyword evidence="1" id="KW-0812">Transmembrane</keyword>
<proteinExistence type="predicted"/>
<dbReference type="EMBL" id="JAYLLN010000007">
    <property type="protein sequence ID" value="MEI5984228.1"/>
    <property type="molecule type" value="Genomic_DNA"/>
</dbReference>
<evidence type="ECO:0000313" key="3">
    <source>
        <dbReference type="Proteomes" id="UP001363035"/>
    </source>
</evidence>
<comment type="caution">
    <text evidence="2">The sequence shown here is derived from an EMBL/GenBank/DDBJ whole genome shotgun (WGS) entry which is preliminary data.</text>
</comment>
<protein>
    <submittedName>
        <fullName evidence="2">Uncharacterized protein</fullName>
    </submittedName>
</protein>
<accession>A0ABU8I3Z7</accession>
<feature type="transmembrane region" description="Helical" evidence="1">
    <location>
        <begin position="5"/>
        <end position="22"/>
    </location>
</feature>
<keyword evidence="1" id="KW-1133">Transmembrane helix</keyword>
<organism evidence="2 3">
    <name type="scientific">Sphingobacterium tenebrionis</name>
    <dbReference type="NCBI Taxonomy" id="3111775"/>
    <lineage>
        <taxon>Bacteria</taxon>
        <taxon>Pseudomonadati</taxon>
        <taxon>Bacteroidota</taxon>
        <taxon>Sphingobacteriia</taxon>
        <taxon>Sphingobacteriales</taxon>
        <taxon>Sphingobacteriaceae</taxon>
        <taxon>Sphingobacterium</taxon>
    </lineage>
</organism>
<evidence type="ECO:0000313" key="2">
    <source>
        <dbReference type="EMBL" id="MEI5984228.1"/>
    </source>
</evidence>
<keyword evidence="1" id="KW-0472">Membrane</keyword>